<dbReference type="PANTHER" id="PTHR48419">
    <property type="entry name" value="SULFOTRANSFERASE DOMAIN-CONTAINING PROTEIN"/>
    <property type="match status" value="1"/>
</dbReference>
<name>A0ABN8R4W8_9CNID</name>
<dbReference type="SUPFAM" id="SSF52540">
    <property type="entry name" value="P-loop containing nucleoside triphosphate hydrolases"/>
    <property type="match status" value="2"/>
</dbReference>
<dbReference type="EMBL" id="CALNXK010000185">
    <property type="protein sequence ID" value="CAH3173916.1"/>
    <property type="molecule type" value="Genomic_DNA"/>
</dbReference>
<dbReference type="InterPro" id="IPR027417">
    <property type="entry name" value="P-loop_NTPase"/>
</dbReference>
<dbReference type="PANTHER" id="PTHR48419:SF1">
    <property type="entry name" value="SULFOTRANSFERASE DOMAIN-CONTAINING PROTEIN"/>
    <property type="match status" value="1"/>
</dbReference>
<evidence type="ECO:0000313" key="1">
    <source>
        <dbReference type="EMBL" id="CAH3173916.1"/>
    </source>
</evidence>
<dbReference type="InterPro" id="IPR053226">
    <property type="entry name" value="Pyrrolopyrazine_biosynth_F"/>
</dbReference>
<organism evidence="1 2">
    <name type="scientific">Porites lobata</name>
    <dbReference type="NCBI Taxonomy" id="104759"/>
    <lineage>
        <taxon>Eukaryota</taxon>
        <taxon>Metazoa</taxon>
        <taxon>Cnidaria</taxon>
        <taxon>Anthozoa</taxon>
        <taxon>Hexacorallia</taxon>
        <taxon>Scleractinia</taxon>
        <taxon>Fungiina</taxon>
        <taxon>Poritidae</taxon>
        <taxon>Porites</taxon>
    </lineage>
</organism>
<protein>
    <submittedName>
        <fullName evidence="1">Uncharacterized protein</fullName>
    </submittedName>
</protein>
<reference evidence="1 2" key="1">
    <citation type="submission" date="2022-05" db="EMBL/GenBank/DDBJ databases">
        <authorList>
            <consortium name="Genoscope - CEA"/>
            <person name="William W."/>
        </authorList>
    </citation>
    <scope>NUCLEOTIDE SEQUENCE [LARGE SCALE GENOMIC DNA]</scope>
</reference>
<proteinExistence type="predicted"/>
<accession>A0ABN8R4W8</accession>
<dbReference type="Proteomes" id="UP001159405">
    <property type="component" value="Unassembled WGS sequence"/>
</dbReference>
<comment type="caution">
    <text evidence="1">The sequence shown here is derived from an EMBL/GenBank/DDBJ whole genome shotgun (WGS) entry which is preliminary data.</text>
</comment>
<dbReference type="Gene3D" id="3.40.50.300">
    <property type="entry name" value="P-loop containing nucleotide triphosphate hydrolases"/>
    <property type="match status" value="2"/>
</dbReference>
<keyword evidence="2" id="KW-1185">Reference proteome</keyword>
<sequence length="445" mass="51741">MTSTIPKKHVFLWTAFRSCSSAFERSILTLPRMQLMSEPFSASFYFGPQRQSCRYESKEADSKASYENDMACYMKGRLGFLKEFFQDAKHSFLIRNPKKSIPSQYRASENPEIQDSGWNYFDPQEAGFQELFEMYSFVKDNLDANPVVIDADDLLESPKQIMKEYCDRVGIKYEEHMTTWKPGEIIQAWQDVWVAWRRGALNSSGFIKSDTSSSKPEIEYPSDVVKAMEDSQAFYDKMFSVRLSYENVAREILNQANDDNIDLLFVKDMACYMKGRLGFLKEFFQDAKHSFLIRNPKKSIPSQYRASENPEIQDSGWNYFDPQEAGFQELFEMYSFVKDNLDANPVVIDADDLLESPKQIMKEYCDRVGIKYEEHMTTWKPGEIIQAWQDVWVAWRRGALNSSGFIKSDTSSSKPEIEYPSDVVKAMEDSQAFYDKMFSVRLRLA</sequence>
<dbReference type="Pfam" id="PF19798">
    <property type="entry name" value="Sulfotransfer_5"/>
    <property type="match status" value="2"/>
</dbReference>
<gene>
    <name evidence="1" type="ORF">PLOB_00014448</name>
</gene>
<evidence type="ECO:0000313" key="2">
    <source>
        <dbReference type="Proteomes" id="UP001159405"/>
    </source>
</evidence>